<dbReference type="InterPro" id="IPR043080">
    <property type="entry name" value="Hemolysin_N_sf"/>
</dbReference>
<dbReference type="InterPro" id="IPR022220">
    <property type="entry name" value="Hemolysin_N"/>
</dbReference>
<evidence type="ECO:0000256" key="2">
    <source>
        <dbReference type="SAM" id="MobiDB-lite"/>
    </source>
</evidence>
<feature type="chain" id="PRO_5008676221" evidence="3">
    <location>
        <begin position="23"/>
        <end position="611"/>
    </location>
</feature>
<feature type="region of interest" description="Disordered" evidence="2">
    <location>
        <begin position="141"/>
        <end position="162"/>
    </location>
</feature>
<sequence length="611" mass="68890">MKRLNLIGILVTSVLISRSVLASDTLQEGINIPVGESIHIMSDMVDNSDLVYINAKYWLESGIYSNGIENAIDLIVNNGYRYLVDFSEIEGNKEKIKAKHVFRKVFGISLESDYIAITEHNHNVMFTEIKDRYDTNIPILSKPAPKRQKRSTSNTPAVHSPVPSISRYYNATKQITDSECDITWNTQLGDRSRHLCKNANISLVYKINMQRSLAFGTIGSATPDAKIVRVGIDDSTTGAGISLNPEIYSMYLASRGIVWPSGGIESEWVSSAIAQNYTFEMMASNNKTSILRTIPATNLNVNYDKKEVSTFQFGIGGDVGADKTSPKISLNANASWTESKWLSYKTFDYAVTKSSKSPQHVSFKWSREQYNSPHAIQKDEPPYGVTVRKNYFGRLHLINPIGYANFTPKMEVIYYSEPETTGTTDISISSSVGITGYRYYSEIPSWEVLRYYYPNEKDFKIKNVKKDIKFTVDWDNPVFIGGKPVNLQLGKFNNKCVSVNENLSVNSDTCNISELKQSFIFDTLNRYQSTSQPGMCLDASNIKKVSPCSLKRTQRWKWIDDKDELENSFTGSSLGYTVNEGEIKLIPKEKKAEDNINSVSMFSSYTDIFNM</sequence>
<dbReference type="PROSITE" id="PS50231">
    <property type="entry name" value="RICIN_B_LECTIN"/>
    <property type="match status" value="1"/>
</dbReference>
<dbReference type="Gene3D" id="3.30.110.130">
    <property type="entry name" value="Hemolytic toxin, N-terminal domain"/>
    <property type="match status" value="1"/>
</dbReference>
<dbReference type="Pfam" id="PF12563">
    <property type="entry name" value="Hemolysin_N"/>
    <property type="match status" value="1"/>
</dbReference>
<dbReference type="InterPro" id="IPR036435">
    <property type="entry name" value="Leukocidin/porin_MspA_sf"/>
</dbReference>
<feature type="domain" description="Hemolytic toxin N-terminal" evidence="5">
    <location>
        <begin position="13"/>
        <end position="181"/>
    </location>
</feature>
<evidence type="ECO:0000313" key="6">
    <source>
        <dbReference type="EMBL" id="SBS67905.1"/>
    </source>
</evidence>
<evidence type="ECO:0000256" key="3">
    <source>
        <dbReference type="SAM" id="SignalP"/>
    </source>
</evidence>
<name>A0A1C3J2L0_9VIBR</name>
<evidence type="ECO:0000256" key="1">
    <source>
        <dbReference type="ARBA" id="ARBA00022729"/>
    </source>
</evidence>
<dbReference type="EMBL" id="FLQP01000074">
    <property type="protein sequence ID" value="SBS67905.1"/>
    <property type="molecule type" value="Genomic_DNA"/>
</dbReference>
<dbReference type="RefSeq" id="WP_065680198.1">
    <property type="nucleotide sequence ID" value="NZ_AP025461.1"/>
</dbReference>
<dbReference type="Pfam" id="PF07968">
    <property type="entry name" value="Leukocidin"/>
    <property type="match status" value="1"/>
</dbReference>
<dbReference type="Proteomes" id="UP000092876">
    <property type="component" value="Unassembled WGS sequence"/>
</dbReference>
<dbReference type="SUPFAM" id="SSF56959">
    <property type="entry name" value="Leukocidin-like"/>
    <property type="match status" value="1"/>
</dbReference>
<evidence type="ECO:0000313" key="7">
    <source>
        <dbReference type="Proteomes" id="UP000092876"/>
    </source>
</evidence>
<dbReference type="GeneID" id="94234658"/>
<evidence type="ECO:0000259" key="4">
    <source>
        <dbReference type="Pfam" id="PF07968"/>
    </source>
</evidence>
<dbReference type="Gene3D" id="2.70.240.20">
    <property type="entry name" value="Leukocidin/Hemolysin toxin, cytolysin domain"/>
    <property type="match status" value="1"/>
</dbReference>
<dbReference type="AlphaFoldDB" id="A0A1C3J2L0"/>
<dbReference type="SUPFAM" id="SSF50370">
    <property type="entry name" value="Ricin B-like lectins"/>
    <property type="match status" value="1"/>
</dbReference>
<keyword evidence="1 3" id="KW-0732">Signal</keyword>
<dbReference type="Gene3D" id="6.20.40.20">
    <property type="entry name" value="Leukocidin/Hemolysin toxin, pre-stem domain"/>
    <property type="match status" value="1"/>
</dbReference>
<dbReference type="InterPro" id="IPR016183">
    <property type="entry name" value="Leukocidin/Hemolysin_toxin"/>
</dbReference>
<accession>A0A1C3J2L0</accession>
<organism evidence="6 7">
    <name type="scientific">Vibrio atlanticus</name>
    <dbReference type="NCBI Taxonomy" id="693153"/>
    <lineage>
        <taxon>Bacteria</taxon>
        <taxon>Pseudomonadati</taxon>
        <taxon>Pseudomonadota</taxon>
        <taxon>Gammaproteobacteria</taxon>
        <taxon>Vibrionales</taxon>
        <taxon>Vibrionaceae</taxon>
        <taxon>Vibrio</taxon>
    </lineage>
</organism>
<gene>
    <name evidence="6" type="primary">hlyA_1</name>
    <name evidence="6" type="ORF">VAT7223_03947</name>
</gene>
<proteinExistence type="predicted"/>
<feature type="domain" description="Leukocidin/Hemolysin toxin" evidence="4">
    <location>
        <begin position="211"/>
        <end position="476"/>
    </location>
</feature>
<dbReference type="CDD" id="cd23423">
    <property type="entry name" value="beta-trefoil_Ricin_hemolysin"/>
    <property type="match status" value="1"/>
</dbReference>
<dbReference type="GO" id="GO:0051715">
    <property type="term" value="P:cytolysis in another organism"/>
    <property type="evidence" value="ECO:0007669"/>
    <property type="project" value="InterPro"/>
</dbReference>
<dbReference type="InterPro" id="IPR035992">
    <property type="entry name" value="Ricin_B-like_lectins"/>
</dbReference>
<dbReference type="GO" id="GO:0005576">
    <property type="term" value="C:extracellular region"/>
    <property type="evidence" value="ECO:0007669"/>
    <property type="project" value="InterPro"/>
</dbReference>
<feature type="signal peptide" evidence="3">
    <location>
        <begin position="1"/>
        <end position="22"/>
    </location>
</feature>
<dbReference type="InterPro" id="IPR044883">
    <property type="entry name" value="Hemolysin_pre-stem_dom_sf"/>
</dbReference>
<reference evidence="7" key="1">
    <citation type="submission" date="2016-06" db="EMBL/GenBank/DDBJ databases">
        <authorList>
            <person name="Rodrigo-Torres Lidia"/>
            <person name="Arahal R.David."/>
        </authorList>
    </citation>
    <scope>NUCLEOTIDE SEQUENCE [LARGE SCALE GENOMIC DNA]</scope>
    <source>
        <strain evidence="7">CECT 7223</strain>
    </source>
</reference>
<protein>
    <submittedName>
        <fullName evidence="6">Hemolysin</fullName>
    </submittedName>
</protein>
<evidence type="ECO:0000259" key="5">
    <source>
        <dbReference type="Pfam" id="PF12563"/>
    </source>
</evidence>